<dbReference type="InterPro" id="IPR037962">
    <property type="entry name" value="Neuralized"/>
</dbReference>
<evidence type="ECO:0000256" key="3">
    <source>
        <dbReference type="ARBA" id="ARBA00022771"/>
    </source>
</evidence>
<dbReference type="GO" id="GO:0005769">
    <property type="term" value="C:early endosome"/>
    <property type="evidence" value="ECO:0007669"/>
    <property type="project" value="TreeGrafter"/>
</dbReference>
<name>A0A5C6N1R0_9TELE</name>
<sequence length="285" mass="31155">MTKDPDAHYSGVESMLSHRCGGSCLGPLTFHCQVFGDKVSLSQGGRLARRGGSTFKNGLVFSSRPLGIQEKIHLKVVTTTAGWHGALRLGFTNVHPAARGLPLPPMAIPDLTQKPGHWAMHVHESCCTVGSELKFWVSSGGKVYMRVNNSNRDEEILSGVDVSRPLWAMIDIYGQTSCIYLQGSEKRGRFLTKRSCPAPQHIILPDIGRSSVTPDRTSCEDTSCHHRKLPADNEGTDCVVCMEREATNTLTCGHLCLCQSCTGRIILEFGNCPLCRHQIGAPLRT</sequence>
<comment type="caution">
    <text evidence="8">The sequence shown here is derived from an EMBL/GenBank/DDBJ whole genome shotgun (WGS) entry which is preliminary data.</text>
</comment>
<dbReference type="SMART" id="SM00184">
    <property type="entry name" value="RING"/>
    <property type="match status" value="1"/>
</dbReference>
<evidence type="ECO:0000256" key="4">
    <source>
        <dbReference type="ARBA" id="ARBA00022833"/>
    </source>
</evidence>
<dbReference type="Proteomes" id="UP000324091">
    <property type="component" value="Chromosome 5"/>
</dbReference>
<dbReference type="InterPro" id="IPR006573">
    <property type="entry name" value="NHR_dom"/>
</dbReference>
<keyword evidence="1" id="KW-0479">Metal-binding</keyword>
<dbReference type="Gene3D" id="2.60.120.920">
    <property type="match status" value="1"/>
</dbReference>
<protein>
    <recommendedName>
        <fullName evidence="10">E3 ubiquitin-protein ligase NEURL3</fullName>
    </recommendedName>
</protein>
<reference evidence="8 9" key="1">
    <citation type="submission" date="2019-04" db="EMBL/GenBank/DDBJ databases">
        <title>Chromosome genome assembly for Takifugu flavidus.</title>
        <authorList>
            <person name="Xiao S."/>
        </authorList>
    </citation>
    <scope>NUCLEOTIDE SEQUENCE [LARGE SCALE GENOMIC DNA]</scope>
    <source>
        <strain evidence="8">HTHZ2018</strain>
        <tissue evidence="8">Muscle</tissue>
    </source>
</reference>
<evidence type="ECO:0000313" key="8">
    <source>
        <dbReference type="EMBL" id="TWW61173.1"/>
    </source>
</evidence>
<dbReference type="SUPFAM" id="SSF57850">
    <property type="entry name" value="RING/U-box"/>
    <property type="match status" value="1"/>
</dbReference>
<evidence type="ECO:0000256" key="1">
    <source>
        <dbReference type="ARBA" id="ARBA00022723"/>
    </source>
</evidence>
<keyword evidence="3 5" id="KW-0863">Zinc-finger</keyword>
<proteinExistence type="predicted"/>
<keyword evidence="9" id="KW-1185">Reference proteome</keyword>
<dbReference type="GO" id="GO:0070086">
    <property type="term" value="P:ubiquitin-dependent endocytosis"/>
    <property type="evidence" value="ECO:0007669"/>
    <property type="project" value="TreeGrafter"/>
</dbReference>
<dbReference type="InterPro" id="IPR043136">
    <property type="entry name" value="B30.2/SPRY_sf"/>
</dbReference>
<evidence type="ECO:0000259" key="6">
    <source>
        <dbReference type="PROSITE" id="PS50089"/>
    </source>
</evidence>
<dbReference type="InterPro" id="IPR001841">
    <property type="entry name" value="Znf_RING"/>
</dbReference>
<dbReference type="PANTHER" id="PTHR12429">
    <property type="entry name" value="NEURALIZED"/>
    <property type="match status" value="1"/>
</dbReference>
<keyword evidence="4" id="KW-0862">Zinc</keyword>
<dbReference type="InterPro" id="IPR013083">
    <property type="entry name" value="Znf_RING/FYVE/PHD"/>
</dbReference>
<evidence type="ECO:0008006" key="10">
    <source>
        <dbReference type="Google" id="ProtNLM"/>
    </source>
</evidence>
<dbReference type="AlphaFoldDB" id="A0A5C6N1R0"/>
<dbReference type="Pfam" id="PF13920">
    <property type="entry name" value="zf-C3HC4_3"/>
    <property type="match status" value="1"/>
</dbReference>
<dbReference type="EMBL" id="RHFK02000018">
    <property type="protein sequence ID" value="TWW61173.1"/>
    <property type="molecule type" value="Genomic_DNA"/>
</dbReference>
<dbReference type="FunFam" id="2.60.120.920:FF:000005">
    <property type="entry name" value="Putative E3 ubiquitin-protein ligase NEURL1B"/>
    <property type="match status" value="1"/>
</dbReference>
<evidence type="ECO:0000313" key="9">
    <source>
        <dbReference type="Proteomes" id="UP000324091"/>
    </source>
</evidence>
<evidence type="ECO:0000256" key="2">
    <source>
        <dbReference type="ARBA" id="ARBA00022737"/>
    </source>
</evidence>
<dbReference type="SMART" id="SM00588">
    <property type="entry name" value="NEUZ"/>
    <property type="match status" value="1"/>
</dbReference>
<keyword evidence="2" id="KW-0677">Repeat</keyword>
<feature type="domain" description="RING-type" evidence="6">
    <location>
        <begin position="238"/>
        <end position="276"/>
    </location>
</feature>
<dbReference type="PROSITE" id="PS51065">
    <property type="entry name" value="NHR"/>
    <property type="match status" value="1"/>
</dbReference>
<accession>A0A5C6N1R0</accession>
<dbReference type="Pfam" id="PF07177">
    <property type="entry name" value="Neuralized"/>
    <property type="match status" value="1"/>
</dbReference>
<evidence type="ECO:0000256" key="5">
    <source>
        <dbReference type="PROSITE-ProRule" id="PRU00175"/>
    </source>
</evidence>
<gene>
    <name evidence="8" type="ORF">D4764_05G0012630</name>
</gene>
<dbReference type="Gene3D" id="3.30.40.10">
    <property type="entry name" value="Zinc/RING finger domain, C3HC4 (zinc finger)"/>
    <property type="match status" value="1"/>
</dbReference>
<feature type="domain" description="NHR" evidence="7">
    <location>
        <begin position="27"/>
        <end position="184"/>
    </location>
</feature>
<evidence type="ECO:0000259" key="7">
    <source>
        <dbReference type="PROSITE" id="PS51065"/>
    </source>
</evidence>
<dbReference type="GO" id="GO:0008270">
    <property type="term" value="F:zinc ion binding"/>
    <property type="evidence" value="ECO:0007669"/>
    <property type="project" value="UniProtKB-KW"/>
</dbReference>
<dbReference type="GO" id="GO:0061630">
    <property type="term" value="F:ubiquitin protein ligase activity"/>
    <property type="evidence" value="ECO:0007669"/>
    <property type="project" value="TreeGrafter"/>
</dbReference>
<organism evidence="8 9">
    <name type="scientific">Takifugu flavidus</name>
    <name type="common">sansaifugu</name>
    <dbReference type="NCBI Taxonomy" id="433684"/>
    <lineage>
        <taxon>Eukaryota</taxon>
        <taxon>Metazoa</taxon>
        <taxon>Chordata</taxon>
        <taxon>Craniata</taxon>
        <taxon>Vertebrata</taxon>
        <taxon>Euteleostomi</taxon>
        <taxon>Actinopterygii</taxon>
        <taxon>Neopterygii</taxon>
        <taxon>Teleostei</taxon>
        <taxon>Neoteleostei</taxon>
        <taxon>Acanthomorphata</taxon>
        <taxon>Eupercaria</taxon>
        <taxon>Tetraodontiformes</taxon>
        <taxon>Tetradontoidea</taxon>
        <taxon>Tetraodontidae</taxon>
        <taxon>Takifugu</taxon>
    </lineage>
</organism>
<dbReference type="PROSITE" id="PS50089">
    <property type="entry name" value="ZF_RING_2"/>
    <property type="match status" value="1"/>
</dbReference>
<dbReference type="PANTHER" id="PTHR12429:SF36">
    <property type="entry name" value="E3 UBIQUITIN-PROTEIN LIGASE NEURL3"/>
    <property type="match status" value="1"/>
</dbReference>